<organism evidence="2 3">
    <name type="scientific">Smittium simulii</name>
    <dbReference type="NCBI Taxonomy" id="133385"/>
    <lineage>
        <taxon>Eukaryota</taxon>
        <taxon>Fungi</taxon>
        <taxon>Fungi incertae sedis</taxon>
        <taxon>Zoopagomycota</taxon>
        <taxon>Kickxellomycotina</taxon>
        <taxon>Harpellomycetes</taxon>
        <taxon>Harpellales</taxon>
        <taxon>Legeriomycetaceae</taxon>
        <taxon>Smittium</taxon>
    </lineage>
</organism>
<name>A0A2T9YPU0_9FUNG</name>
<evidence type="ECO:0000313" key="2">
    <source>
        <dbReference type="EMBL" id="PVU94264.1"/>
    </source>
</evidence>
<feature type="domain" description="NAD(P)-binding" evidence="1">
    <location>
        <begin position="14"/>
        <end position="183"/>
    </location>
</feature>
<evidence type="ECO:0000259" key="1">
    <source>
        <dbReference type="Pfam" id="PF13460"/>
    </source>
</evidence>
<reference evidence="2 3" key="1">
    <citation type="journal article" date="2018" name="MBio">
        <title>Comparative Genomics Reveals the Core Gene Toolbox for the Fungus-Insect Symbiosis.</title>
        <authorList>
            <person name="Wang Y."/>
            <person name="Stata M."/>
            <person name="Wang W."/>
            <person name="Stajich J.E."/>
            <person name="White M.M."/>
            <person name="Moncalvo J.M."/>
        </authorList>
    </citation>
    <scope>NUCLEOTIDE SEQUENCE [LARGE SCALE GENOMIC DNA]</scope>
    <source>
        <strain evidence="2 3">SWE-8-4</strain>
    </source>
</reference>
<dbReference type="Pfam" id="PF13460">
    <property type="entry name" value="NAD_binding_10"/>
    <property type="match status" value="1"/>
</dbReference>
<dbReference type="SUPFAM" id="SSF51735">
    <property type="entry name" value="NAD(P)-binding Rossmann-fold domains"/>
    <property type="match status" value="1"/>
</dbReference>
<dbReference type="OrthoDB" id="276721at2759"/>
<dbReference type="Proteomes" id="UP000245383">
    <property type="component" value="Unassembled WGS sequence"/>
</dbReference>
<comment type="caution">
    <text evidence="2">The sequence shown here is derived from an EMBL/GenBank/DDBJ whole genome shotgun (WGS) entry which is preliminary data.</text>
</comment>
<dbReference type="AlphaFoldDB" id="A0A2T9YPU0"/>
<protein>
    <recommendedName>
        <fullName evidence="1">NAD(P)-binding domain-containing protein</fullName>
    </recommendedName>
</protein>
<keyword evidence="3" id="KW-1185">Reference proteome</keyword>
<dbReference type="GO" id="GO:0044877">
    <property type="term" value="F:protein-containing complex binding"/>
    <property type="evidence" value="ECO:0007669"/>
    <property type="project" value="TreeGrafter"/>
</dbReference>
<dbReference type="InterPro" id="IPR051207">
    <property type="entry name" value="ComplexI_NDUFA9_subunit"/>
</dbReference>
<accession>A0A2T9YPU0</accession>
<dbReference type="InterPro" id="IPR036291">
    <property type="entry name" value="NAD(P)-bd_dom_sf"/>
</dbReference>
<dbReference type="Gene3D" id="3.40.50.720">
    <property type="entry name" value="NAD(P)-binding Rossmann-like Domain"/>
    <property type="match status" value="1"/>
</dbReference>
<dbReference type="GO" id="GO:0005739">
    <property type="term" value="C:mitochondrion"/>
    <property type="evidence" value="ECO:0007669"/>
    <property type="project" value="TreeGrafter"/>
</dbReference>
<dbReference type="PANTHER" id="PTHR12126">
    <property type="entry name" value="NADH-UBIQUINONE OXIDOREDUCTASE 39 KDA SUBUNIT-RELATED"/>
    <property type="match status" value="1"/>
</dbReference>
<evidence type="ECO:0000313" key="3">
    <source>
        <dbReference type="Proteomes" id="UP000245383"/>
    </source>
</evidence>
<dbReference type="STRING" id="133385.A0A2T9YPU0"/>
<sequence length="261" mass="29056">MSSSLIKHKILVVGGGGYIGSEICRTALRAGHQVTALCRSGSAKSNNPENKEIQWVGCDVFEPETYRKELESCDTVVHSMGLLMENDYKKIVNYNFFKSGPASNPQDTPNLNTYERINRDSALILAEAASKSNIKTFVFISAHDTPPFVDDRYITSKREAEKRISEYTEFRSVFLRPSLVYDSSRPLVLPIAFGQHIFNFMSEKTPLGCIVDKTMLKKWKAPPVLNSDLAQTVVSAIENANISGIIDAQTISQIRSNKLGE</sequence>
<gene>
    <name evidence="2" type="ORF">BB561_002672</name>
</gene>
<dbReference type="EMBL" id="MBFR01000097">
    <property type="protein sequence ID" value="PVU94264.1"/>
    <property type="molecule type" value="Genomic_DNA"/>
</dbReference>
<dbReference type="InterPro" id="IPR016040">
    <property type="entry name" value="NAD(P)-bd_dom"/>
</dbReference>
<proteinExistence type="predicted"/>
<dbReference type="PANTHER" id="PTHR12126:SF16">
    <property type="entry name" value="MIOREX COMPLEX COMPONENT 2"/>
    <property type="match status" value="1"/>
</dbReference>